<protein>
    <submittedName>
        <fullName evidence="1">Uncharacterized protein</fullName>
    </submittedName>
</protein>
<dbReference type="GeneID" id="19332841"/>
<accession>M3BCL2</accession>
<dbReference type="VEuPathDB" id="FungiDB:MYCFIDRAFT_172690"/>
<proteinExistence type="predicted"/>
<evidence type="ECO:0000313" key="1">
    <source>
        <dbReference type="EMBL" id="EME87017.1"/>
    </source>
</evidence>
<dbReference type="HOGENOM" id="CLU_2850710_0_0_1"/>
<name>M3BCL2_PSEFD</name>
<dbReference type="RefSeq" id="XP_007924087.1">
    <property type="nucleotide sequence ID" value="XM_007925896.1"/>
</dbReference>
<sequence length="65" mass="7287">MGSGGLFMRMRLMQIVRFGNMSFKELEEDGLCKALRANADAVVGEGGGSKFKFDERHTKDMELDQ</sequence>
<dbReference type="EMBL" id="KB446556">
    <property type="protein sequence ID" value="EME87017.1"/>
    <property type="molecule type" value="Genomic_DNA"/>
</dbReference>
<evidence type="ECO:0000313" key="2">
    <source>
        <dbReference type="Proteomes" id="UP000016932"/>
    </source>
</evidence>
<gene>
    <name evidence="1" type="ORF">MYCFIDRAFT_172690</name>
</gene>
<keyword evidence="2" id="KW-1185">Reference proteome</keyword>
<dbReference type="AlphaFoldDB" id="M3BCL2"/>
<organism evidence="1 2">
    <name type="scientific">Pseudocercospora fijiensis (strain CIRAD86)</name>
    <name type="common">Black leaf streak disease fungus</name>
    <name type="synonym">Mycosphaerella fijiensis</name>
    <dbReference type="NCBI Taxonomy" id="383855"/>
    <lineage>
        <taxon>Eukaryota</taxon>
        <taxon>Fungi</taxon>
        <taxon>Dikarya</taxon>
        <taxon>Ascomycota</taxon>
        <taxon>Pezizomycotina</taxon>
        <taxon>Dothideomycetes</taxon>
        <taxon>Dothideomycetidae</taxon>
        <taxon>Mycosphaerellales</taxon>
        <taxon>Mycosphaerellaceae</taxon>
        <taxon>Pseudocercospora</taxon>
    </lineage>
</organism>
<dbReference type="KEGG" id="pfj:MYCFIDRAFT_172690"/>
<reference evidence="1 2" key="1">
    <citation type="journal article" date="2012" name="PLoS Pathog.">
        <title>Diverse lifestyles and strategies of plant pathogenesis encoded in the genomes of eighteen Dothideomycetes fungi.</title>
        <authorList>
            <person name="Ohm R.A."/>
            <person name="Feau N."/>
            <person name="Henrissat B."/>
            <person name="Schoch C.L."/>
            <person name="Horwitz B.A."/>
            <person name="Barry K.W."/>
            <person name="Condon B.J."/>
            <person name="Copeland A.C."/>
            <person name="Dhillon B."/>
            <person name="Glaser F."/>
            <person name="Hesse C.N."/>
            <person name="Kosti I."/>
            <person name="LaButti K."/>
            <person name="Lindquist E.A."/>
            <person name="Lucas S."/>
            <person name="Salamov A.A."/>
            <person name="Bradshaw R.E."/>
            <person name="Ciuffetti L."/>
            <person name="Hamelin R.C."/>
            <person name="Kema G.H.J."/>
            <person name="Lawrence C."/>
            <person name="Scott J.A."/>
            <person name="Spatafora J.W."/>
            <person name="Turgeon B.G."/>
            <person name="de Wit P.J.G.M."/>
            <person name="Zhong S."/>
            <person name="Goodwin S.B."/>
            <person name="Grigoriev I.V."/>
        </authorList>
    </citation>
    <scope>NUCLEOTIDE SEQUENCE [LARGE SCALE GENOMIC DNA]</scope>
    <source>
        <strain evidence="1 2">CIRAD86</strain>
    </source>
</reference>
<dbReference type="Proteomes" id="UP000016932">
    <property type="component" value="Unassembled WGS sequence"/>
</dbReference>